<dbReference type="InterPro" id="IPR039583">
    <property type="entry name" value="TCFL5/SOLH1/2"/>
</dbReference>
<dbReference type="GO" id="GO:0005634">
    <property type="term" value="C:nucleus"/>
    <property type="evidence" value="ECO:0007669"/>
    <property type="project" value="UniProtKB-SubCell"/>
</dbReference>
<gene>
    <name evidence="11" type="primary">LOC122141840</name>
</gene>
<proteinExistence type="predicted"/>
<dbReference type="AlphaFoldDB" id="A0A8C2CGN8"/>
<comment type="subcellular location">
    <subcellularLocation>
        <location evidence="1">Nucleus</location>
    </subcellularLocation>
</comment>
<dbReference type="Proteomes" id="UP000694701">
    <property type="component" value="Unplaced"/>
</dbReference>
<dbReference type="FunFam" id="4.10.280.10:FF:000057">
    <property type="entry name" value="transcription factor-like 5 protein-like"/>
    <property type="match status" value="1"/>
</dbReference>
<evidence type="ECO:0000256" key="5">
    <source>
        <dbReference type="ARBA" id="ARBA00023015"/>
    </source>
</evidence>
<feature type="compositionally biased region" description="Pro residues" evidence="9">
    <location>
        <begin position="163"/>
        <end position="178"/>
    </location>
</feature>
<keyword evidence="5" id="KW-0805">Transcription regulation</keyword>
<reference evidence="11" key="1">
    <citation type="submission" date="2025-08" db="UniProtKB">
        <authorList>
            <consortium name="Ensembl"/>
        </authorList>
    </citation>
    <scope>IDENTIFICATION</scope>
</reference>
<organism evidence="11 12">
    <name type="scientific">Cyprinus carpio</name>
    <name type="common">Common carp</name>
    <dbReference type="NCBI Taxonomy" id="7962"/>
    <lineage>
        <taxon>Eukaryota</taxon>
        <taxon>Metazoa</taxon>
        <taxon>Chordata</taxon>
        <taxon>Craniata</taxon>
        <taxon>Vertebrata</taxon>
        <taxon>Euteleostomi</taxon>
        <taxon>Actinopterygii</taxon>
        <taxon>Neopterygii</taxon>
        <taxon>Teleostei</taxon>
        <taxon>Ostariophysi</taxon>
        <taxon>Cypriniformes</taxon>
        <taxon>Cyprinidae</taxon>
        <taxon>Cyprininae</taxon>
        <taxon>Cyprinus</taxon>
    </lineage>
</organism>
<evidence type="ECO:0000256" key="4">
    <source>
        <dbReference type="ARBA" id="ARBA00022871"/>
    </source>
</evidence>
<keyword evidence="4" id="KW-0744">Spermatogenesis</keyword>
<dbReference type="GO" id="GO:0000981">
    <property type="term" value="F:DNA-binding transcription factor activity, RNA polymerase II-specific"/>
    <property type="evidence" value="ECO:0007669"/>
    <property type="project" value="TreeGrafter"/>
</dbReference>
<dbReference type="PANTHER" id="PTHR15402:SF2">
    <property type="entry name" value="TRANSCRIPTION FACTOR LIKE 5"/>
    <property type="match status" value="1"/>
</dbReference>
<dbReference type="Gene3D" id="4.10.280.10">
    <property type="entry name" value="Helix-loop-helix DNA-binding domain"/>
    <property type="match status" value="1"/>
</dbReference>
<evidence type="ECO:0000256" key="9">
    <source>
        <dbReference type="SAM" id="MobiDB-lite"/>
    </source>
</evidence>
<dbReference type="Ensembl" id="ENSCCRT00020012202.1">
    <property type="protein sequence ID" value="ENSCCRP00020011014.1"/>
    <property type="gene ID" value="ENSCCRG00020005590.1"/>
</dbReference>
<evidence type="ECO:0000313" key="12">
    <source>
        <dbReference type="Proteomes" id="UP000694701"/>
    </source>
</evidence>
<dbReference type="PANTHER" id="PTHR15402">
    <property type="entry name" value="TRANSCRIPTION FACTOR-LIKE 5 PROTEIN"/>
    <property type="match status" value="1"/>
</dbReference>
<name>A0A8C2CGN8_CYPCA</name>
<evidence type="ECO:0000256" key="8">
    <source>
        <dbReference type="ARBA" id="ARBA00023242"/>
    </source>
</evidence>
<dbReference type="SMART" id="SM00353">
    <property type="entry name" value="HLH"/>
    <property type="match status" value="1"/>
</dbReference>
<dbReference type="InterPro" id="IPR011598">
    <property type="entry name" value="bHLH_dom"/>
</dbReference>
<evidence type="ECO:0000256" key="6">
    <source>
        <dbReference type="ARBA" id="ARBA00023125"/>
    </source>
</evidence>
<dbReference type="Pfam" id="PF00010">
    <property type="entry name" value="HLH"/>
    <property type="match status" value="1"/>
</dbReference>
<keyword evidence="6" id="KW-0238">DNA-binding</keyword>
<dbReference type="InterPro" id="IPR036638">
    <property type="entry name" value="HLH_DNA-bd_sf"/>
</dbReference>
<feature type="region of interest" description="Disordered" evidence="9">
    <location>
        <begin position="158"/>
        <end position="178"/>
    </location>
</feature>
<dbReference type="GO" id="GO:0030154">
    <property type="term" value="P:cell differentiation"/>
    <property type="evidence" value="ECO:0007669"/>
    <property type="project" value="UniProtKB-KW"/>
</dbReference>
<evidence type="ECO:0000313" key="11">
    <source>
        <dbReference type="Ensembl" id="ENSCCRP00020011014.1"/>
    </source>
</evidence>
<evidence type="ECO:0000259" key="10">
    <source>
        <dbReference type="PROSITE" id="PS50888"/>
    </source>
</evidence>
<dbReference type="SUPFAM" id="SSF47459">
    <property type="entry name" value="HLH, helix-loop-helix DNA-binding domain"/>
    <property type="match status" value="1"/>
</dbReference>
<evidence type="ECO:0000256" key="7">
    <source>
        <dbReference type="ARBA" id="ARBA00023163"/>
    </source>
</evidence>
<evidence type="ECO:0000256" key="3">
    <source>
        <dbReference type="ARBA" id="ARBA00022782"/>
    </source>
</evidence>
<accession>A0A8C2CGN8</accession>
<dbReference type="GO" id="GO:0007283">
    <property type="term" value="P:spermatogenesis"/>
    <property type="evidence" value="ECO:0007669"/>
    <property type="project" value="UniProtKB-KW"/>
</dbReference>
<keyword evidence="7" id="KW-0804">Transcription</keyword>
<protein>
    <recommendedName>
        <fullName evidence="10">BHLH domain-containing protein</fullName>
    </recommendedName>
</protein>
<dbReference type="PROSITE" id="PS50888">
    <property type="entry name" value="BHLH"/>
    <property type="match status" value="1"/>
</dbReference>
<keyword evidence="8" id="KW-0539">Nucleus</keyword>
<feature type="domain" description="BHLH" evidence="10">
    <location>
        <begin position="274"/>
        <end position="324"/>
    </location>
</feature>
<dbReference type="GO" id="GO:0000978">
    <property type="term" value="F:RNA polymerase II cis-regulatory region sequence-specific DNA binding"/>
    <property type="evidence" value="ECO:0007669"/>
    <property type="project" value="TreeGrafter"/>
</dbReference>
<keyword evidence="2" id="KW-0217">Developmental protein</keyword>
<evidence type="ECO:0000256" key="1">
    <source>
        <dbReference type="ARBA" id="ARBA00004123"/>
    </source>
</evidence>
<dbReference type="GO" id="GO:0046983">
    <property type="term" value="F:protein dimerization activity"/>
    <property type="evidence" value="ECO:0007669"/>
    <property type="project" value="InterPro"/>
</dbReference>
<evidence type="ECO:0000256" key="2">
    <source>
        <dbReference type="ARBA" id="ARBA00022473"/>
    </source>
</evidence>
<keyword evidence="3" id="KW-0221">Differentiation</keyword>
<sequence length="357" mass="39576">MSSRMSTSMACKSPHAADVYVSEPVGQSSELSLVEMTEVEYLHHIIQSHIDAQVTETDSSGLSQLEESLYAEPERRLACSPHSPLVCRPEGTSAGASGTGPEDLQDIKMLLLSESNTTPAGSADVPGPVLSRVQCVSEERPLEGRPSPAARVCLEKSLSPWPHQTPPRPEFLPPQPPGLQPAWSAGTRQLPQESHKAARPGMKSSDVFALVCFGLASLLAADEAVDKAAHPIKRVRTRPLSSSNIMQDSENWKPYAGMSGTKRCRTRLLMDRTQRKEVHNRKERDRRRRIRLCCDELNLLVPFCYADTDKATTLQWTTAFLKYIQEIHGDRLKQVFLITPSFSFLISLQASQGSWNF</sequence>